<dbReference type="AlphaFoldDB" id="A0A151RKY8"/>
<protein>
    <recommendedName>
        <fullName evidence="1">DUF659 domain-containing protein</fullName>
    </recommendedName>
</protein>
<evidence type="ECO:0000313" key="4">
    <source>
        <dbReference type="Proteomes" id="UP000075243"/>
    </source>
</evidence>
<dbReference type="Proteomes" id="UP000075243">
    <property type="component" value="Unassembled WGS sequence"/>
</dbReference>
<dbReference type="OMA" id="GWPRTCI"/>
<dbReference type="STRING" id="3821.A0A151RKY8"/>
<reference evidence="2 4" key="1">
    <citation type="journal article" date="2012" name="Nat. Biotechnol.">
        <title>Draft genome sequence of pigeonpea (Cajanus cajan), an orphan legume crop of resource-poor farmers.</title>
        <authorList>
            <person name="Varshney R.K."/>
            <person name="Chen W."/>
            <person name="Li Y."/>
            <person name="Bharti A.K."/>
            <person name="Saxena R.K."/>
            <person name="Schlueter J.A."/>
            <person name="Donoghue M.T."/>
            <person name="Azam S."/>
            <person name="Fan G."/>
            <person name="Whaley A.M."/>
            <person name="Farmer A.D."/>
            <person name="Sheridan J."/>
            <person name="Iwata A."/>
            <person name="Tuteja R."/>
            <person name="Penmetsa R.V."/>
            <person name="Wu W."/>
            <person name="Upadhyaya H.D."/>
            <person name="Yang S.P."/>
            <person name="Shah T."/>
            <person name="Saxena K.B."/>
            <person name="Michael T."/>
            <person name="McCombie W.R."/>
            <person name="Yang B."/>
            <person name="Zhang G."/>
            <person name="Yang H."/>
            <person name="Wang J."/>
            <person name="Spillane C."/>
            <person name="Cook D.R."/>
            <person name="May G.D."/>
            <person name="Xu X."/>
            <person name="Jackson S.A."/>
        </authorList>
    </citation>
    <scope>NUCLEOTIDE SEQUENCE [LARGE SCALE GENOMIC DNA]</scope>
    <source>
        <strain evidence="4">cv. Asha</strain>
    </source>
</reference>
<dbReference type="Gramene" id="C.cajan_33904.t">
    <property type="protein sequence ID" value="C.cajan_33904.t"/>
    <property type="gene ID" value="C.cajan_33904"/>
</dbReference>
<sequence>TIMCDGWTYSVNHTHIMNFIVYCSKGTIFVKSIGASSVDIRNTDYYFQLLDKVMEEVGEEFVIQVVTNNETLIEISQKLMEKRHLIILDCMCSTFFGGYKKKKLQKLTIKGRENFHLGVTRFATQFLRLQAIVQQKQG</sequence>
<dbReference type="PANTHER" id="PTHR32166">
    <property type="entry name" value="OSJNBA0013A04.12 PROTEIN"/>
    <property type="match status" value="1"/>
</dbReference>
<keyword evidence="4" id="KW-1185">Reference proteome</keyword>
<evidence type="ECO:0000313" key="2">
    <source>
        <dbReference type="EMBL" id="KYP43231.1"/>
    </source>
</evidence>
<dbReference type="Pfam" id="PF04937">
    <property type="entry name" value="DUF659"/>
    <property type="match status" value="1"/>
</dbReference>
<dbReference type="Gramene" id="C.cajan_33890.t">
    <property type="protein sequence ID" value="C.cajan_33890.t"/>
    <property type="gene ID" value="C.cajan_33890"/>
</dbReference>
<dbReference type="PANTHER" id="PTHR32166:SF122">
    <property type="entry name" value="OS09G0499600 PROTEIN"/>
    <property type="match status" value="1"/>
</dbReference>
<proteinExistence type="predicted"/>
<organism evidence="2 4">
    <name type="scientific">Cajanus cajan</name>
    <name type="common">Pigeon pea</name>
    <name type="synonym">Cajanus indicus</name>
    <dbReference type="NCBI Taxonomy" id="3821"/>
    <lineage>
        <taxon>Eukaryota</taxon>
        <taxon>Viridiplantae</taxon>
        <taxon>Streptophyta</taxon>
        <taxon>Embryophyta</taxon>
        <taxon>Tracheophyta</taxon>
        <taxon>Spermatophyta</taxon>
        <taxon>Magnoliopsida</taxon>
        <taxon>eudicotyledons</taxon>
        <taxon>Gunneridae</taxon>
        <taxon>Pentapetalae</taxon>
        <taxon>rosids</taxon>
        <taxon>fabids</taxon>
        <taxon>Fabales</taxon>
        <taxon>Fabaceae</taxon>
        <taxon>Papilionoideae</taxon>
        <taxon>50 kb inversion clade</taxon>
        <taxon>NPAAA clade</taxon>
        <taxon>indigoferoid/millettioid clade</taxon>
        <taxon>Phaseoleae</taxon>
        <taxon>Cajanus</taxon>
    </lineage>
</organism>
<evidence type="ECO:0000313" key="3">
    <source>
        <dbReference type="EMBL" id="KYP43244.1"/>
    </source>
</evidence>
<name>A0A151RKY8_CAJCA</name>
<dbReference type="InterPro" id="IPR007021">
    <property type="entry name" value="DUF659"/>
</dbReference>
<accession>A0A151RKY8</accession>
<feature type="non-terminal residue" evidence="2">
    <location>
        <position position="1"/>
    </location>
</feature>
<dbReference type="EMBL" id="KQ483677">
    <property type="protein sequence ID" value="KYP43231.1"/>
    <property type="molecule type" value="Genomic_DNA"/>
</dbReference>
<evidence type="ECO:0000259" key="1">
    <source>
        <dbReference type="Pfam" id="PF04937"/>
    </source>
</evidence>
<gene>
    <name evidence="2" type="ORF">KK1_035322</name>
    <name evidence="3" type="ORF">KK1_035336</name>
</gene>
<dbReference type="EMBL" id="KQ483677">
    <property type="protein sequence ID" value="KYP43244.1"/>
    <property type="molecule type" value="Genomic_DNA"/>
</dbReference>
<feature type="domain" description="DUF659" evidence="1">
    <location>
        <begin position="1"/>
        <end position="89"/>
    </location>
</feature>